<dbReference type="AlphaFoldDB" id="M1WT69"/>
<dbReference type="Gene3D" id="3.40.50.150">
    <property type="entry name" value="Vaccinia Virus protein VP39"/>
    <property type="match status" value="1"/>
</dbReference>
<name>M1WT69_PSEP2</name>
<dbReference type="BioCyc" id="DPIE1322246:BN4_RS10440-MONOMER"/>
<gene>
    <name evidence="3" type="ordered locus">BN4_12077</name>
</gene>
<dbReference type="Gene3D" id="6.20.50.110">
    <property type="entry name" value="Methyltransferase, zinc-binding domain"/>
    <property type="match status" value="1"/>
</dbReference>
<dbReference type="Pfam" id="PF13489">
    <property type="entry name" value="Methyltransf_23"/>
    <property type="match status" value="1"/>
</dbReference>
<dbReference type="PATRIC" id="fig|879567.3.peg.2210"/>
<keyword evidence="4" id="KW-1185">Reference proteome</keyword>
<evidence type="ECO:0000259" key="2">
    <source>
        <dbReference type="Pfam" id="PF08484"/>
    </source>
</evidence>
<evidence type="ECO:0000313" key="4">
    <source>
        <dbReference type="Proteomes" id="UP000011724"/>
    </source>
</evidence>
<dbReference type="eggNOG" id="COG0500">
    <property type="taxonomic scope" value="Bacteria"/>
</dbReference>
<dbReference type="Proteomes" id="UP000011724">
    <property type="component" value="Chromosome"/>
</dbReference>
<dbReference type="Pfam" id="PF08484">
    <property type="entry name" value="Methyltransf_14"/>
    <property type="match status" value="1"/>
</dbReference>
<evidence type="ECO:0000313" key="3">
    <source>
        <dbReference type="EMBL" id="CCH49312.1"/>
    </source>
</evidence>
<protein>
    <submittedName>
        <fullName evidence="3">Putative SnoG</fullName>
    </submittedName>
</protein>
<feature type="domain" description="C-methyltransferase" evidence="2">
    <location>
        <begin position="252"/>
        <end position="408"/>
    </location>
</feature>
<dbReference type="OrthoDB" id="9815644at2"/>
<dbReference type="SUPFAM" id="SSF53335">
    <property type="entry name" value="S-adenosyl-L-methionine-dependent methyltransferases"/>
    <property type="match status" value="1"/>
</dbReference>
<reference evidence="4" key="2">
    <citation type="journal article" date="2013" name="Stand. Genomic Sci.">
        <title>Complete genome sequence of Desulfocapsa sulfexigens, a marine deltaproteobacterium specialized in disproportionating inorganic sulfur compounds.</title>
        <authorList>
            <person name="Finster K.W."/>
            <person name="Kjeldsen K.U."/>
            <person name="Kube M."/>
            <person name="Reinhardt R."/>
            <person name="Mussmann M."/>
            <person name="Amann R."/>
            <person name="Schreiber L."/>
        </authorList>
    </citation>
    <scope>NUCLEOTIDE SEQUENCE [LARGE SCALE GENOMIC DNA]</scope>
    <source>
        <strain evidence="4">DSM 10523 / SB164P1</strain>
    </source>
</reference>
<dbReference type="KEGG" id="dpi:BN4_12077"/>
<dbReference type="PANTHER" id="PTHR43861:SF5">
    <property type="entry name" value="BLL5978 PROTEIN"/>
    <property type="match status" value="1"/>
</dbReference>
<proteinExistence type="predicted"/>
<sequence>MDAITHCRGCECSDITPFFDLGDLPLANGLVSPGTAEPDARYPLSLSFCPECGLVQLNHTADPEELFSQYVWVTGTSATAQSYARLFRDRAFERIHRTETPLAPKGSFIVEVASNDGTFLRPFQEAGSRVLGIDPANNIVKAANEQGIPTRCDFFGETVAREVVTEHGHPDIVFARNVIPHVANLHDFAEGLRVCLEGGGILAAEVHYAKEILENLHYDSIYHEHLCYFTLKSFEALLARHGMFAFDLESSPISGGSIVVYASLEKRPRSHQLDAFAKAEADCATNELTSWNQFAATAIDHRDHLVDMIHDALDRGHVLIGYGASARSSTLLNFCGIGPDMLPVIADQSPLKHGLLTAGNRIPIVAPDTAMESIPDTVVILAWNFLEEIAGILRDTYGFTGKILAPLPFPPTMTTADEVCRD</sequence>
<organism evidence="3 4">
    <name type="scientific">Pseudodesulfovibrio piezophilus (strain DSM 21447 / JCM 15486 / C1TLV30)</name>
    <name type="common">Desulfovibrio piezophilus</name>
    <dbReference type="NCBI Taxonomy" id="1322246"/>
    <lineage>
        <taxon>Bacteria</taxon>
        <taxon>Pseudomonadati</taxon>
        <taxon>Thermodesulfobacteriota</taxon>
        <taxon>Desulfovibrionia</taxon>
        <taxon>Desulfovibrionales</taxon>
        <taxon>Desulfovibrionaceae</taxon>
    </lineage>
</organism>
<dbReference type="InterPro" id="IPR013630">
    <property type="entry name" value="Methyltransf_Zn-bd_dom_put"/>
</dbReference>
<reference evidence="3 4" key="1">
    <citation type="journal article" date="2013" name="PLoS ONE">
        <title>The first genomic and proteomic characterization of a deep-sea sulfate reducer: insights into the piezophilic lifestyle of Desulfovibrio piezophilus.</title>
        <authorList>
            <person name="Pradel N."/>
            <person name="Ji B."/>
            <person name="Gimenez G."/>
            <person name="Talla E."/>
            <person name="Lenoble P."/>
            <person name="Garel M."/>
            <person name="Tamburini C."/>
            <person name="Fourquet P."/>
            <person name="Lebrun R."/>
            <person name="Bertin P."/>
            <person name="Denis Y."/>
            <person name="Pophillat M."/>
            <person name="Barbe V."/>
            <person name="Ollivier B."/>
            <person name="Dolla A."/>
        </authorList>
    </citation>
    <scope>NUCLEOTIDE SEQUENCE [LARGE SCALE GENOMIC DNA]</scope>
    <source>
        <strain evidence="4">DSM 10523 / SB164P1</strain>
    </source>
</reference>
<dbReference type="PANTHER" id="PTHR43861">
    <property type="entry name" value="TRANS-ACONITATE 2-METHYLTRANSFERASE-RELATED"/>
    <property type="match status" value="1"/>
</dbReference>
<dbReference type="InterPro" id="IPR029063">
    <property type="entry name" value="SAM-dependent_MTases_sf"/>
</dbReference>
<accession>M1WT69</accession>
<dbReference type="Pfam" id="PF08421">
    <property type="entry name" value="Methyltransf_13"/>
    <property type="match status" value="1"/>
</dbReference>
<dbReference type="Gene3D" id="3.40.50.720">
    <property type="entry name" value="NAD(P)-binding Rossmann-like Domain"/>
    <property type="match status" value="1"/>
</dbReference>
<feature type="domain" description="Methyltransferase putative zinc binding" evidence="1">
    <location>
        <begin position="7"/>
        <end position="67"/>
    </location>
</feature>
<dbReference type="InterPro" id="IPR038576">
    <property type="entry name" value="Methyltransf_Zn-bd_dom_put_sf"/>
</dbReference>
<dbReference type="EMBL" id="FO203427">
    <property type="protein sequence ID" value="CCH49312.1"/>
    <property type="molecule type" value="Genomic_DNA"/>
</dbReference>
<dbReference type="STRING" id="1322246.BN4_12077"/>
<dbReference type="HOGENOM" id="CLU_038800_1_0_7"/>
<dbReference type="InterPro" id="IPR013691">
    <property type="entry name" value="MeTrfase_14"/>
</dbReference>
<dbReference type="RefSeq" id="WP_015415356.1">
    <property type="nucleotide sequence ID" value="NC_020409.1"/>
</dbReference>
<evidence type="ECO:0000259" key="1">
    <source>
        <dbReference type="Pfam" id="PF08421"/>
    </source>
</evidence>